<protein>
    <submittedName>
        <fullName evidence="2">YfiR family protein</fullName>
    </submittedName>
</protein>
<dbReference type="EMBL" id="SMLW01000623">
    <property type="protein sequence ID" value="MTI27354.1"/>
    <property type="molecule type" value="Genomic_DNA"/>
</dbReference>
<feature type="signal peptide" evidence="1">
    <location>
        <begin position="1"/>
        <end position="24"/>
    </location>
</feature>
<feature type="chain" id="PRO_5045460337" evidence="1">
    <location>
        <begin position="25"/>
        <end position="171"/>
    </location>
</feature>
<gene>
    <name evidence="2" type="ORF">E1163_20530</name>
</gene>
<comment type="caution">
    <text evidence="2">The sequence shown here is derived from an EMBL/GenBank/DDBJ whole genome shotgun (WGS) entry which is preliminary data.</text>
</comment>
<dbReference type="InterPro" id="IPR025293">
    <property type="entry name" value="YfiR/HmsC-like"/>
</dbReference>
<accession>A0ABW9RT48</accession>
<dbReference type="Pfam" id="PF13689">
    <property type="entry name" value="DUF4154"/>
    <property type="match status" value="1"/>
</dbReference>
<sequence>MKKILNFRYLLVALFVAVSLQSNAQASDDQVKTVFVFNFTRYIQWPTNESDFTIGILGNDAALEKAFIDMASKKSTSAKKIVIKSFASASEAGNCDILYIPRDHSSQFSQVKARDLKNVLIITEKAGLGRQGSGINFIEVDGKMRFEINKGEIERAGLKVSSQLLGLANEV</sequence>
<keyword evidence="3" id="KW-1185">Reference proteome</keyword>
<dbReference type="Proteomes" id="UP000798808">
    <property type="component" value="Unassembled WGS sequence"/>
</dbReference>
<evidence type="ECO:0000313" key="3">
    <source>
        <dbReference type="Proteomes" id="UP000798808"/>
    </source>
</evidence>
<reference evidence="2 3" key="1">
    <citation type="submission" date="2019-02" db="EMBL/GenBank/DDBJ databases">
        <authorList>
            <person name="Goldberg S.R."/>
            <person name="Haltli B.A."/>
            <person name="Correa H."/>
            <person name="Russell K.G."/>
        </authorList>
    </citation>
    <scope>NUCLEOTIDE SEQUENCE [LARGE SCALE GENOMIC DNA]</scope>
    <source>
        <strain evidence="2 3">JCM 16186</strain>
    </source>
</reference>
<keyword evidence="1" id="KW-0732">Signal</keyword>
<evidence type="ECO:0000313" key="2">
    <source>
        <dbReference type="EMBL" id="MTI27354.1"/>
    </source>
</evidence>
<name>A0ABW9RT48_9BACT</name>
<proteinExistence type="predicted"/>
<organism evidence="2 3">
    <name type="scientific">Fulvivirga kasyanovii</name>
    <dbReference type="NCBI Taxonomy" id="396812"/>
    <lineage>
        <taxon>Bacteria</taxon>
        <taxon>Pseudomonadati</taxon>
        <taxon>Bacteroidota</taxon>
        <taxon>Cytophagia</taxon>
        <taxon>Cytophagales</taxon>
        <taxon>Fulvivirgaceae</taxon>
        <taxon>Fulvivirga</taxon>
    </lineage>
</organism>
<evidence type="ECO:0000256" key="1">
    <source>
        <dbReference type="SAM" id="SignalP"/>
    </source>
</evidence>
<dbReference type="RefSeq" id="WP_155174353.1">
    <property type="nucleotide sequence ID" value="NZ_BAAAFL010000027.1"/>
</dbReference>